<evidence type="ECO:0008006" key="4">
    <source>
        <dbReference type="Google" id="ProtNLM"/>
    </source>
</evidence>
<dbReference type="Proteomes" id="UP001556692">
    <property type="component" value="Unassembled WGS sequence"/>
</dbReference>
<comment type="caution">
    <text evidence="2">The sequence shown here is derived from an EMBL/GenBank/DDBJ whole genome shotgun (WGS) entry which is preliminary data.</text>
</comment>
<dbReference type="PROSITE" id="PS51257">
    <property type="entry name" value="PROKAR_LIPOPROTEIN"/>
    <property type="match status" value="1"/>
</dbReference>
<protein>
    <recommendedName>
        <fullName evidence="4">VCBS repeat-containing protein</fullName>
    </recommendedName>
</protein>
<organism evidence="2 3">
    <name type="scientific">Aquibium pacificus</name>
    <dbReference type="NCBI Taxonomy" id="3153579"/>
    <lineage>
        <taxon>Bacteria</taxon>
        <taxon>Pseudomonadati</taxon>
        <taxon>Pseudomonadota</taxon>
        <taxon>Alphaproteobacteria</taxon>
        <taxon>Hyphomicrobiales</taxon>
        <taxon>Phyllobacteriaceae</taxon>
        <taxon>Aquibium</taxon>
    </lineage>
</organism>
<sequence>MRRLATFLSLLVAAGGACAGELRAIGTPAPVQRIAVSADAVFLKTIAGSVFRLDACPDRLICLTPANAMPERGKPPAGGLPDGAVASAASGDIARAWYTRPTGRYGHGVLGDAIEAGGLKVETRSGEELEFVLPDTHVFEDLTPRIADLDGDGTNEVVAIRSSLIRGAAVAVYGLRDGALLQLDVAPEIGRSGRWLNIAGIDRYWGSQSPLIVWVETPHIGGMLRMARFQDGRLQVLPDETRGFSNHVIGSRELGLSATGDLDGDGIADLVLPTVDRRGIVVLTARGSDIVSLPAPVSHRIAIVSGIVVSATDDGNLLAIIPDRGR</sequence>
<evidence type="ECO:0000256" key="1">
    <source>
        <dbReference type="SAM" id="SignalP"/>
    </source>
</evidence>
<dbReference type="RefSeq" id="WP_367956817.1">
    <property type="nucleotide sequence ID" value="NZ_JBDPGJ010000007.1"/>
</dbReference>
<gene>
    <name evidence="2" type="ORF">ABGN05_25305</name>
</gene>
<dbReference type="SUPFAM" id="SSF69318">
    <property type="entry name" value="Integrin alpha N-terminal domain"/>
    <property type="match status" value="1"/>
</dbReference>
<accession>A0ABV3SQ93</accession>
<proteinExistence type="predicted"/>
<evidence type="ECO:0000313" key="2">
    <source>
        <dbReference type="EMBL" id="MEX0408962.1"/>
    </source>
</evidence>
<feature type="signal peptide" evidence="1">
    <location>
        <begin position="1"/>
        <end position="19"/>
    </location>
</feature>
<feature type="chain" id="PRO_5047498213" description="VCBS repeat-containing protein" evidence="1">
    <location>
        <begin position="20"/>
        <end position="326"/>
    </location>
</feature>
<dbReference type="EMBL" id="JBDPGJ010000007">
    <property type="protein sequence ID" value="MEX0408962.1"/>
    <property type="molecule type" value="Genomic_DNA"/>
</dbReference>
<evidence type="ECO:0000313" key="3">
    <source>
        <dbReference type="Proteomes" id="UP001556692"/>
    </source>
</evidence>
<dbReference type="InterPro" id="IPR028994">
    <property type="entry name" value="Integrin_alpha_N"/>
</dbReference>
<name>A0ABV3SQ93_9HYPH</name>
<keyword evidence="1" id="KW-0732">Signal</keyword>
<keyword evidence="3" id="KW-1185">Reference proteome</keyword>
<reference evidence="2 3" key="1">
    <citation type="submission" date="2024-05" db="EMBL/GenBank/DDBJ databases">
        <authorList>
            <person name="Jiang F."/>
        </authorList>
    </citation>
    <scope>NUCLEOTIDE SEQUENCE [LARGE SCALE GENOMIC DNA]</scope>
    <source>
        <strain evidence="2 3">LZ166</strain>
    </source>
</reference>